<keyword evidence="4" id="KW-1185">Reference proteome</keyword>
<organism evidence="3 4">
    <name type="scientific">Actinoplanes flavus</name>
    <dbReference type="NCBI Taxonomy" id="2820290"/>
    <lineage>
        <taxon>Bacteria</taxon>
        <taxon>Bacillati</taxon>
        <taxon>Actinomycetota</taxon>
        <taxon>Actinomycetes</taxon>
        <taxon>Micromonosporales</taxon>
        <taxon>Micromonosporaceae</taxon>
        <taxon>Actinoplanes</taxon>
    </lineage>
</organism>
<dbReference type="Gene3D" id="2.80.10.50">
    <property type="match status" value="1"/>
</dbReference>
<reference evidence="3 4" key="1">
    <citation type="submission" date="2021-03" db="EMBL/GenBank/DDBJ databases">
        <title>Actinoplanes flavus sp. nov., a novel actinomycete isolated from Coconut Palm rhizosphere soil.</title>
        <authorList>
            <person name="Luo X."/>
        </authorList>
    </citation>
    <scope>NUCLEOTIDE SEQUENCE [LARGE SCALE GENOMIC DNA]</scope>
    <source>
        <strain evidence="3 4">NEAU-H7</strain>
    </source>
</reference>
<evidence type="ECO:0000313" key="4">
    <source>
        <dbReference type="Proteomes" id="UP000679690"/>
    </source>
</evidence>
<dbReference type="CDD" id="cd00161">
    <property type="entry name" value="beta-trefoil_Ricin-like"/>
    <property type="match status" value="1"/>
</dbReference>
<feature type="domain" description="Ricin B lectin" evidence="2">
    <location>
        <begin position="48"/>
        <end position="121"/>
    </location>
</feature>
<dbReference type="InterPro" id="IPR000772">
    <property type="entry name" value="Ricin_B_lectin"/>
</dbReference>
<dbReference type="PROSITE" id="PS50231">
    <property type="entry name" value="RICIN_B_LECTIN"/>
    <property type="match status" value="1"/>
</dbReference>
<comment type="caution">
    <text evidence="3">The sequence shown here is derived from an EMBL/GenBank/DDBJ whole genome shotgun (WGS) entry which is preliminary data.</text>
</comment>
<dbReference type="InterPro" id="IPR035992">
    <property type="entry name" value="Ricin_B-like_lectins"/>
</dbReference>
<proteinExistence type="predicted"/>
<evidence type="ECO:0000256" key="1">
    <source>
        <dbReference type="SAM" id="SignalP"/>
    </source>
</evidence>
<sequence length="188" mass="20327">MRLRRVLHAFTAALIASAALVAVTPSAGQAAGYGLLENLKRTENGAVMYLSIRGGSGAGAGADAIMFWQSFNEGGTGVADQLWTQQPVGVSNYVYLRNPASPFALSVQGNGHTNGTKVIQWWFDEDNEYEQWAPIYYGDVRGFRNVGAENMCLAVAGGGNAYIVPRAQVIIWNCLGGGDDQRWYPYAR</sequence>
<accession>A0ABS3UZA3</accession>
<dbReference type="Pfam" id="PF14200">
    <property type="entry name" value="RicinB_lectin_2"/>
    <property type="match status" value="1"/>
</dbReference>
<protein>
    <submittedName>
        <fullName evidence="3">RICIN domain-containing protein</fullName>
    </submittedName>
</protein>
<dbReference type="EMBL" id="JAGFNS010000047">
    <property type="protein sequence ID" value="MBO3743904.1"/>
    <property type="molecule type" value="Genomic_DNA"/>
</dbReference>
<gene>
    <name evidence="3" type="ORF">J5X75_41050</name>
</gene>
<feature type="signal peptide" evidence="1">
    <location>
        <begin position="1"/>
        <end position="18"/>
    </location>
</feature>
<evidence type="ECO:0000313" key="3">
    <source>
        <dbReference type="EMBL" id="MBO3743904.1"/>
    </source>
</evidence>
<keyword evidence="1" id="KW-0732">Signal</keyword>
<dbReference type="RefSeq" id="WP_208473142.1">
    <property type="nucleotide sequence ID" value="NZ_JAGFNS010000047.1"/>
</dbReference>
<evidence type="ECO:0000259" key="2">
    <source>
        <dbReference type="Pfam" id="PF14200"/>
    </source>
</evidence>
<feature type="chain" id="PRO_5045953160" evidence="1">
    <location>
        <begin position="19"/>
        <end position="188"/>
    </location>
</feature>
<dbReference type="Proteomes" id="UP000679690">
    <property type="component" value="Unassembled WGS sequence"/>
</dbReference>
<name>A0ABS3UZA3_9ACTN</name>
<dbReference type="SUPFAM" id="SSF50370">
    <property type="entry name" value="Ricin B-like lectins"/>
    <property type="match status" value="1"/>
</dbReference>